<dbReference type="InterPro" id="IPR011009">
    <property type="entry name" value="Kinase-like_dom_sf"/>
</dbReference>
<dbReference type="Proteomes" id="UP001141434">
    <property type="component" value="Unassembled WGS sequence"/>
</dbReference>
<comment type="caution">
    <text evidence="1">The sequence shown here is derived from an EMBL/GenBank/DDBJ whole genome shotgun (WGS) entry which is preliminary data.</text>
</comment>
<proteinExistence type="predicted"/>
<dbReference type="RefSeq" id="XP_056513379.1">
    <property type="nucleotide sequence ID" value="XM_056652312.1"/>
</dbReference>
<dbReference type="Gene3D" id="1.10.510.10">
    <property type="entry name" value="Transferase(Phosphotransferase) domain 1"/>
    <property type="match status" value="1"/>
</dbReference>
<dbReference type="AlphaFoldDB" id="A0A9W9KG44"/>
<dbReference type="EMBL" id="JAPMSZ010000004">
    <property type="protein sequence ID" value="KAJ5104383.1"/>
    <property type="molecule type" value="Genomic_DNA"/>
</dbReference>
<reference evidence="1" key="1">
    <citation type="submission" date="2022-11" db="EMBL/GenBank/DDBJ databases">
        <authorList>
            <person name="Petersen C."/>
        </authorList>
    </citation>
    <scope>NUCLEOTIDE SEQUENCE</scope>
    <source>
        <strain evidence="1">IBT 34128</strain>
    </source>
</reference>
<dbReference type="GeneID" id="81391480"/>
<keyword evidence="2" id="KW-1185">Reference proteome</keyword>
<name>A0A9W9KG44_9EURO</name>
<evidence type="ECO:0000313" key="2">
    <source>
        <dbReference type="Proteomes" id="UP001141434"/>
    </source>
</evidence>
<evidence type="ECO:0008006" key="3">
    <source>
        <dbReference type="Google" id="ProtNLM"/>
    </source>
</evidence>
<protein>
    <recommendedName>
        <fullName evidence="3">Protein kinase domain-containing protein</fullName>
    </recommendedName>
</protein>
<sequence length="226" mass="26382">MELKDIDPSGIYLQERLFKPRYSAVFLVTVRDVTCVMKVHHGRGPPEYYEPQDRELDIHVLESTAYIRLKERGLCERGIVPYYLGSMRKFDPALCQPHLKMFLEDDYLPSALFLRYIPNQQSLDLSNYTPQRMKNFMSGIEEIHNAGVSHGDPKPRKVMVITVDPERVVWMDFDRAETLEEGHITEWQKRHLQDDKDLVDGVRITLETDYARGDGKLQESIVFFCS</sequence>
<organism evidence="1 2">
    <name type="scientific">Penicillium alfredii</name>
    <dbReference type="NCBI Taxonomy" id="1506179"/>
    <lineage>
        <taxon>Eukaryota</taxon>
        <taxon>Fungi</taxon>
        <taxon>Dikarya</taxon>
        <taxon>Ascomycota</taxon>
        <taxon>Pezizomycotina</taxon>
        <taxon>Eurotiomycetes</taxon>
        <taxon>Eurotiomycetidae</taxon>
        <taxon>Eurotiales</taxon>
        <taxon>Aspergillaceae</taxon>
        <taxon>Penicillium</taxon>
    </lineage>
</organism>
<accession>A0A9W9KG44</accession>
<dbReference type="OrthoDB" id="4185642at2759"/>
<dbReference type="SUPFAM" id="SSF56112">
    <property type="entry name" value="Protein kinase-like (PK-like)"/>
    <property type="match status" value="1"/>
</dbReference>
<evidence type="ECO:0000313" key="1">
    <source>
        <dbReference type="EMBL" id="KAJ5104383.1"/>
    </source>
</evidence>
<reference evidence="1" key="2">
    <citation type="journal article" date="2023" name="IMA Fungus">
        <title>Comparative genomic study of the Penicillium genus elucidates a diverse pangenome and 15 lateral gene transfer events.</title>
        <authorList>
            <person name="Petersen C."/>
            <person name="Sorensen T."/>
            <person name="Nielsen M.R."/>
            <person name="Sondergaard T.E."/>
            <person name="Sorensen J.L."/>
            <person name="Fitzpatrick D.A."/>
            <person name="Frisvad J.C."/>
            <person name="Nielsen K.L."/>
        </authorList>
    </citation>
    <scope>NUCLEOTIDE SEQUENCE</scope>
    <source>
        <strain evidence="1">IBT 34128</strain>
    </source>
</reference>
<gene>
    <name evidence="1" type="ORF">NUU61_001730</name>
</gene>